<dbReference type="Proteomes" id="UP001634747">
    <property type="component" value="Unassembled WGS sequence"/>
</dbReference>
<name>A0ABW9KQ12_9BACT</name>
<dbReference type="RefSeq" id="WP_263414833.1">
    <property type="nucleotide sequence ID" value="NZ_BAABBH010000001.1"/>
</dbReference>
<keyword evidence="2" id="KW-1185">Reference proteome</keyword>
<sequence>MFTFESKQVVFEGLLRPFSGRLVDVNVAVDTAEQADAPTRYWTLSQDAADLRDPENSPGVSMWAFLLASAQTQRLNEISIYAQRGASSKEMRLLYMNDFALTIWKQMQKGVKITGRLQRPPRTAVLSFGMPFANS</sequence>
<accession>A0ABW9KQ12</accession>
<evidence type="ECO:0000313" key="2">
    <source>
        <dbReference type="Proteomes" id="UP001634747"/>
    </source>
</evidence>
<organism evidence="1 2">
    <name type="scientific">Terriglobus aquaticus</name>
    <dbReference type="NCBI Taxonomy" id="940139"/>
    <lineage>
        <taxon>Bacteria</taxon>
        <taxon>Pseudomonadati</taxon>
        <taxon>Acidobacteriota</taxon>
        <taxon>Terriglobia</taxon>
        <taxon>Terriglobales</taxon>
        <taxon>Acidobacteriaceae</taxon>
        <taxon>Terriglobus</taxon>
    </lineage>
</organism>
<gene>
    <name evidence="1" type="ORF">ACK2TP_14560</name>
</gene>
<proteinExistence type="predicted"/>
<evidence type="ECO:0000313" key="1">
    <source>
        <dbReference type="EMBL" id="MFN2976990.1"/>
    </source>
</evidence>
<comment type="caution">
    <text evidence="1">The sequence shown here is derived from an EMBL/GenBank/DDBJ whole genome shotgun (WGS) entry which is preliminary data.</text>
</comment>
<protein>
    <submittedName>
        <fullName evidence="1">Uncharacterized protein</fullName>
    </submittedName>
</protein>
<reference evidence="1 2" key="1">
    <citation type="submission" date="2024-12" db="EMBL/GenBank/DDBJ databases">
        <authorList>
            <person name="Lee Y."/>
        </authorList>
    </citation>
    <scope>NUCLEOTIDE SEQUENCE [LARGE SCALE GENOMIC DNA]</scope>
    <source>
        <strain evidence="1 2">03SUJ4</strain>
    </source>
</reference>
<dbReference type="EMBL" id="JBJYXY010000001">
    <property type="protein sequence ID" value="MFN2976990.1"/>
    <property type="molecule type" value="Genomic_DNA"/>
</dbReference>